<dbReference type="PANTHER" id="PTHR42862">
    <property type="entry name" value="DELTA-1-PYRROLINE-5-CARBOXYLATE DEHYDROGENASE 1, ISOFORM A-RELATED"/>
    <property type="match status" value="1"/>
</dbReference>
<dbReference type="InterPro" id="IPR016160">
    <property type="entry name" value="Ald_DH_CS_CYS"/>
</dbReference>
<proteinExistence type="inferred from homology"/>
<evidence type="ECO:0000256" key="2">
    <source>
        <dbReference type="ARBA" id="ARBA00012884"/>
    </source>
</evidence>
<dbReference type="InterPro" id="IPR016162">
    <property type="entry name" value="Ald_DH_N"/>
</dbReference>
<dbReference type="Gene3D" id="3.40.605.10">
    <property type="entry name" value="Aldehyde Dehydrogenase, Chain A, domain 1"/>
    <property type="match status" value="1"/>
</dbReference>
<feature type="domain" description="Aldehyde dehydrogenase" evidence="8">
    <location>
        <begin position="50"/>
        <end position="511"/>
    </location>
</feature>
<dbReference type="GO" id="GO:0009898">
    <property type="term" value="C:cytoplasmic side of plasma membrane"/>
    <property type="evidence" value="ECO:0007669"/>
    <property type="project" value="TreeGrafter"/>
</dbReference>
<dbReference type="InterPro" id="IPR005932">
    <property type="entry name" value="RocA"/>
</dbReference>
<dbReference type="InterPro" id="IPR015590">
    <property type="entry name" value="Aldehyde_DH_dom"/>
</dbReference>
<evidence type="ECO:0000256" key="5">
    <source>
        <dbReference type="ARBA" id="ARBA00032259"/>
    </source>
</evidence>
<gene>
    <name evidence="9" type="ORF">SAMN02745227_00674</name>
</gene>
<dbReference type="AlphaFoldDB" id="A0A1M6M5T0"/>
<name>A0A1M6M5T0_9FIRM</name>
<dbReference type="GO" id="GO:0004657">
    <property type="term" value="F:proline dehydrogenase activity"/>
    <property type="evidence" value="ECO:0007669"/>
    <property type="project" value="UniProtKB-ARBA"/>
</dbReference>
<evidence type="ECO:0000256" key="4">
    <source>
        <dbReference type="ARBA" id="ARBA00023027"/>
    </source>
</evidence>
<evidence type="ECO:0000259" key="8">
    <source>
        <dbReference type="Pfam" id="PF00171"/>
    </source>
</evidence>
<organism evidence="9 10">
    <name type="scientific">Anaerobranca californiensis DSM 14826</name>
    <dbReference type="NCBI Taxonomy" id="1120989"/>
    <lineage>
        <taxon>Bacteria</taxon>
        <taxon>Bacillati</taxon>
        <taxon>Bacillota</taxon>
        <taxon>Clostridia</taxon>
        <taxon>Eubacteriales</taxon>
        <taxon>Proteinivoracaceae</taxon>
        <taxon>Anaerobranca</taxon>
    </lineage>
</organism>
<dbReference type="InterPro" id="IPR016163">
    <property type="entry name" value="Ald_DH_C"/>
</dbReference>
<comment type="catalytic activity">
    <reaction evidence="6">
        <text>L-glutamate 5-semialdehyde + NAD(+) + H2O = L-glutamate + NADH + 2 H(+)</text>
        <dbReference type="Rhea" id="RHEA:30235"/>
        <dbReference type="ChEBI" id="CHEBI:15377"/>
        <dbReference type="ChEBI" id="CHEBI:15378"/>
        <dbReference type="ChEBI" id="CHEBI:29985"/>
        <dbReference type="ChEBI" id="CHEBI:57540"/>
        <dbReference type="ChEBI" id="CHEBI:57945"/>
        <dbReference type="ChEBI" id="CHEBI:58066"/>
        <dbReference type="EC" id="1.2.1.88"/>
    </reaction>
</comment>
<dbReference type="FunFam" id="3.40.309.10:FF:000005">
    <property type="entry name" value="1-pyrroline-5-carboxylate dehydrogenase 1"/>
    <property type="match status" value="1"/>
</dbReference>
<dbReference type="OrthoDB" id="9762913at2"/>
<dbReference type="STRING" id="1120989.SAMN02745227_00674"/>
<dbReference type="InterPro" id="IPR050485">
    <property type="entry name" value="Proline_metab_enzyme"/>
</dbReference>
<dbReference type="EMBL" id="FRAI01000006">
    <property type="protein sequence ID" value="SHJ78836.1"/>
    <property type="molecule type" value="Genomic_DNA"/>
</dbReference>
<dbReference type="PROSITE" id="PS00070">
    <property type="entry name" value="ALDEHYDE_DEHYDR_CYS"/>
    <property type="match status" value="1"/>
</dbReference>
<dbReference type="NCBIfam" id="NF002852">
    <property type="entry name" value="PRK03137.1"/>
    <property type="match status" value="1"/>
</dbReference>
<dbReference type="EC" id="1.2.1.88" evidence="2"/>
<reference evidence="10" key="1">
    <citation type="submission" date="2016-11" db="EMBL/GenBank/DDBJ databases">
        <authorList>
            <person name="Varghese N."/>
            <person name="Submissions S."/>
        </authorList>
    </citation>
    <scope>NUCLEOTIDE SEQUENCE [LARGE SCALE GENOMIC DNA]</scope>
    <source>
        <strain evidence="10">DSM 14826</strain>
    </source>
</reference>
<dbReference type="RefSeq" id="WP_072906307.1">
    <property type="nucleotide sequence ID" value="NZ_FRAI01000006.1"/>
</dbReference>
<dbReference type="GO" id="GO:0003842">
    <property type="term" value="F:L-glutamate gamma-semialdehyde dehydrogenase activity"/>
    <property type="evidence" value="ECO:0007669"/>
    <property type="project" value="UniProtKB-EC"/>
</dbReference>
<dbReference type="SUPFAM" id="SSF53720">
    <property type="entry name" value="ALDH-like"/>
    <property type="match status" value="1"/>
</dbReference>
<dbReference type="Gene3D" id="3.40.309.10">
    <property type="entry name" value="Aldehyde Dehydrogenase, Chain A, domain 2"/>
    <property type="match status" value="1"/>
</dbReference>
<keyword evidence="10" id="KW-1185">Reference proteome</keyword>
<evidence type="ECO:0000256" key="7">
    <source>
        <dbReference type="ARBA" id="ARBA00061617"/>
    </source>
</evidence>
<comment type="pathway">
    <text evidence="1">Amino-acid degradation; L-proline degradation into L-glutamate; L-glutamate from L-proline: step 2/2.</text>
</comment>
<dbReference type="NCBIfam" id="TIGR01237">
    <property type="entry name" value="D1pyr5carbox2"/>
    <property type="match status" value="1"/>
</dbReference>
<evidence type="ECO:0000256" key="3">
    <source>
        <dbReference type="ARBA" id="ARBA00023002"/>
    </source>
</evidence>
<keyword evidence="3" id="KW-0560">Oxidoreductase</keyword>
<protein>
    <recommendedName>
        <fullName evidence="5">L-glutamate gamma-semialdehyde dehydrogenase</fullName>
        <ecNumber evidence="2">1.2.1.88</ecNumber>
    </recommendedName>
    <alternativeName>
        <fullName evidence="5">L-glutamate gamma-semialdehyde dehydrogenase</fullName>
    </alternativeName>
</protein>
<evidence type="ECO:0000256" key="6">
    <source>
        <dbReference type="ARBA" id="ARBA00048142"/>
    </source>
</evidence>
<evidence type="ECO:0000313" key="9">
    <source>
        <dbReference type="EMBL" id="SHJ78836.1"/>
    </source>
</evidence>
<accession>A0A1M6M5T0</accession>
<dbReference type="Pfam" id="PF00171">
    <property type="entry name" value="Aldedh"/>
    <property type="match status" value="1"/>
</dbReference>
<dbReference type="PANTHER" id="PTHR42862:SF1">
    <property type="entry name" value="DELTA-1-PYRROLINE-5-CARBOXYLATE DEHYDROGENASE 2, ISOFORM A-RELATED"/>
    <property type="match status" value="1"/>
</dbReference>
<dbReference type="GO" id="GO:0010133">
    <property type="term" value="P:L-proline catabolic process to L-glutamate"/>
    <property type="evidence" value="ECO:0007669"/>
    <property type="project" value="TreeGrafter"/>
</dbReference>
<comment type="similarity">
    <text evidence="7">Belongs to the aldehyde dehydrogenase family. RocA subfamily.</text>
</comment>
<dbReference type="Proteomes" id="UP000243547">
    <property type="component" value="Unassembled WGS sequence"/>
</dbReference>
<dbReference type="FunFam" id="3.40.605.10:FF:000045">
    <property type="entry name" value="1-pyrroline-5-carboxylate dehydrogenase 1"/>
    <property type="match status" value="1"/>
</dbReference>
<dbReference type="CDD" id="cd07124">
    <property type="entry name" value="ALDH_PutA-P5CDH-RocA"/>
    <property type="match status" value="1"/>
</dbReference>
<evidence type="ECO:0000256" key="1">
    <source>
        <dbReference type="ARBA" id="ARBA00004786"/>
    </source>
</evidence>
<dbReference type="InterPro" id="IPR016161">
    <property type="entry name" value="Ald_DH/histidinol_DH"/>
</dbReference>
<sequence>MLKSFTNEEFLDFTNVKVQQKALTTLNEVRKGLGKDYPLIIGKEKIFTEEKIISTNPANPEEIIGYVSKGNKDLAQLAMEEGVKAFSWWKKIPVEERVRYLIKGAEILRKRKLEFASLLVLEIGKSWREADADVAEAIDFLEYYGRQALLLQKEPFLIPYPGEENWARYIPLGVGVIIPPWNFPLAILVGMVSAAIVTGNTVVLKPASITPVIGYKFVELMEEAGLPSGVINFLPGSGGEIGDFLVKHAKTRFINFTGSKEVGLRINKLAAEITKGQRWIKRVVAEMGGKDGIIVDEDVNLEEAVKIVVTSAYGFQGQKCSACSRVIVHQRVYDEFIEKLVEEVKKIKVGVPEDFNNFMGPVSDKNAFNNILKYIEIGKGEGKLVYGGNRIGDSGYFIQPTVIIDVPPEGVIAQEEIFGPVLAVIKAKDFDEALKIANNTEFGLTGGVCSNNRSNLEKAREEFYVGNLYFNRKITGALVGVQPFGGYNMSGTCSKAGGPDYLQLFTQMKVVTEKF</sequence>
<keyword evidence="4" id="KW-0520">NAD</keyword>
<evidence type="ECO:0000313" key="10">
    <source>
        <dbReference type="Proteomes" id="UP000243547"/>
    </source>
</evidence>